<name>A0A0E2Q5H5_STRTR</name>
<comment type="caution">
    <text evidence="2">The sequence shown here is derived from an EMBL/GenBank/DDBJ whole genome shotgun (WGS) entry which is preliminary data.</text>
</comment>
<dbReference type="Proteomes" id="UP000024559">
    <property type="component" value="Chromosome"/>
</dbReference>
<keyword evidence="1" id="KW-0472">Membrane</keyword>
<protein>
    <submittedName>
        <fullName evidence="2">Uncharacterized protein</fullName>
    </submittedName>
</protein>
<keyword evidence="1" id="KW-0812">Transmembrane</keyword>
<accession>A0A0E2Q5H5</accession>
<dbReference type="EMBL" id="AZJT01000005">
    <property type="protein sequence ID" value="ETW91848.1"/>
    <property type="molecule type" value="Genomic_DNA"/>
</dbReference>
<evidence type="ECO:0000313" key="2">
    <source>
        <dbReference type="EMBL" id="ETW91848.1"/>
    </source>
</evidence>
<evidence type="ECO:0000313" key="3">
    <source>
        <dbReference type="Proteomes" id="UP000024559"/>
    </source>
</evidence>
<feature type="transmembrane region" description="Helical" evidence="1">
    <location>
        <begin position="9"/>
        <end position="27"/>
    </location>
</feature>
<gene>
    <name evidence="2" type="ORF">X841_00535</name>
</gene>
<dbReference type="AlphaFoldDB" id="A0A0E2Q5H5"/>
<dbReference type="PATRIC" id="fig|1433289.7.peg.79"/>
<dbReference type="HOGENOM" id="CLU_212823_0_0_9"/>
<proteinExistence type="predicted"/>
<evidence type="ECO:0000256" key="1">
    <source>
        <dbReference type="SAM" id="Phobius"/>
    </source>
</evidence>
<keyword evidence="1" id="KW-1133">Transmembrane helix</keyword>
<feature type="transmembrane region" description="Helical" evidence="1">
    <location>
        <begin position="33"/>
        <end position="51"/>
    </location>
</feature>
<organism evidence="2 3">
    <name type="scientific">Streptococcus thermophilus M17PTZA496</name>
    <dbReference type="NCBI Taxonomy" id="1433289"/>
    <lineage>
        <taxon>Bacteria</taxon>
        <taxon>Bacillati</taxon>
        <taxon>Bacillota</taxon>
        <taxon>Bacilli</taxon>
        <taxon>Lactobacillales</taxon>
        <taxon>Streptococcaceae</taxon>
        <taxon>Streptococcus</taxon>
    </lineage>
</organism>
<sequence>MKKLFKSNPFLVFYIVGSFLSAMSLLAQGQLVATIWIIILVILLCLYLNHIKDKK</sequence>
<reference evidence="3" key="1">
    <citation type="submission" date="2013-12" db="EMBL/GenBank/DDBJ databases">
        <title>Genome sequences of Streptococcus thermophilus strains MTH17CL396 and M17PTZA496 isolated from Fontina cheese in Valle d'Aosta region (Italy).</title>
        <authorList>
            <person name="Treu L."/>
            <person name="Giacomini A."/>
            <person name="Corich V."/>
            <person name="Vendramin V."/>
            <person name="Bovo B."/>
        </authorList>
    </citation>
    <scope>NUCLEOTIDE SEQUENCE [LARGE SCALE GENOMIC DNA]</scope>
    <source>
        <strain evidence="3">M17PTZA496</strain>
    </source>
</reference>